<dbReference type="EMBL" id="JAMSHJ010000005">
    <property type="protein sequence ID" value="KAI5407397.1"/>
    <property type="molecule type" value="Genomic_DNA"/>
</dbReference>
<comment type="caution">
    <text evidence="1">The sequence shown here is derived from an EMBL/GenBank/DDBJ whole genome shotgun (WGS) entry which is preliminary data.</text>
</comment>
<name>A0A9D4WT30_PEA</name>
<reference evidence="1 2" key="1">
    <citation type="journal article" date="2022" name="Nat. Genet.">
        <title>Improved pea reference genome and pan-genome highlight genomic features and evolutionary characteristics.</title>
        <authorList>
            <person name="Yang T."/>
            <person name="Liu R."/>
            <person name="Luo Y."/>
            <person name="Hu S."/>
            <person name="Wang D."/>
            <person name="Wang C."/>
            <person name="Pandey M.K."/>
            <person name="Ge S."/>
            <person name="Xu Q."/>
            <person name="Li N."/>
            <person name="Li G."/>
            <person name="Huang Y."/>
            <person name="Saxena R.K."/>
            <person name="Ji Y."/>
            <person name="Li M."/>
            <person name="Yan X."/>
            <person name="He Y."/>
            <person name="Liu Y."/>
            <person name="Wang X."/>
            <person name="Xiang C."/>
            <person name="Varshney R.K."/>
            <person name="Ding H."/>
            <person name="Gao S."/>
            <person name="Zong X."/>
        </authorList>
    </citation>
    <scope>NUCLEOTIDE SEQUENCE [LARGE SCALE GENOMIC DNA]</scope>
    <source>
        <strain evidence="1 2">cv. Zhongwan 6</strain>
    </source>
</reference>
<dbReference type="PANTHER" id="PTHR33710">
    <property type="entry name" value="BNAC02G09200D PROTEIN"/>
    <property type="match status" value="1"/>
</dbReference>
<dbReference type="Gramene" id="Psat05G0359400-T1">
    <property type="protein sequence ID" value="KAI5407397.1"/>
    <property type="gene ID" value="KIW84_053594"/>
</dbReference>
<accession>A0A9D4WT30</accession>
<gene>
    <name evidence="1" type="ORF">KIW84_053594</name>
</gene>
<sequence>MFNLGDSMESMGSLKSIIRGILGDSFKILRKRRGTTRFALGISTIFFTRMRKYEGDNRSSSQFSWGRQALDSSGLLDLGFEGYPFMWSDGRSRKVNIQCRLERALSTSSFISKLSPIKIIHLPRYYSDLVIIRIDQDCIHESSSRTLRHLFRFEEVLTRDVRCEGMVRHCWNSSRSGGVNKLKAIQSLGEGGLKWWNREIFGWLDLKVDSRVSDLSDLDGVLHDYVDISCKEEVEKRSHVLKDIWKNLNIKESLLYQKSRQRWNKEGYQNNKFLYNAMKARFTKNYIASLETNVCSVEQVNEVKVEIRK</sequence>
<dbReference type="Proteomes" id="UP001058974">
    <property type="component" value="Chromosome 5"/>
</dbReference>
<dbReference type="AlphaFoldDB" id="A0A9D4WT30"/>
<keyword evidence="2" id="KW-1185">Reference proteome</keyword>
<dbReference type="PANTHER" id="PTHR33710:SF71">
    <property type="entry name" value="ENDONUCLEASE_EXONUCLEASE_PHOSPHATASE DOMAIN-CONTAINING PROTEIN"/>
    <property type="match status" value="1"/>
</dbReference>
<protein>
    <recommendedName>
        <fullName evidence="3">Reverse transcriptase</fullName>
    </recommendedName>
</protein>
<evidence type="ECO:0000313" key="2">
    <source>
        <dbReference type="Proteomes" id="UP001058974"/>
    </source>
</evidence>
<evidence type="ECO:0008006" key="3">
    <source>
        <dbReference type="Google" id="ProtNLM"/>
    </source>
</evidence>
<evidence type="ECO:0000313" key="1">
    <source>
        <dbReference type="EMBL" id="KAI5407397.1"/>
    </source>
</evidence>
<organism evidence="1 2">
    <name type="scientific">Pisum sativum</name>
    <name type="common">Garden pea</name>
    <name type="synonym">Lathyrus oleraceus</name>
    <dbReference type="NCBI Taxonomy" id="3888"/>
    <lineage>
        <taxon>Eukaryota</taxon>
        <taxon>Viridiplantae</taxon>
        <taxon>Streptophyta</taxon>
        <taxon>Embryophyta</taxon>
        <taxon>Tracheophyta</taxon>
        <taxon>Spermatophyta</taxon>
        <taxon>Magnoliopsida</taxon>
        <taxon>eudicotyledons</taxon>
        <taxon>Gunneridae</taxon>
        <taxon>Pentapetalae</taxon>
        <taxon>rosids</taxon>
        <taxon>fabids</taxon>
        <taxon>Fabales</taxon>
        <taxon>Fabaceae</taxon>
        <taxon>Papilionoideae</taxon>
        <taxon>50 kb inversion clade</taxon>
        <taxon>NPAAA clade</taxon>
        <taxon>Hologalegina</taxon>
        <taxon>IRL clade</taxon>
        <taxon>Fabeae</taxon>
        <taxon>Lathyrus</taxon>
    </lineage>
</organism>
<proteinExistence type="predicted"/>